<evidence type="ECO:0000313" key="3">
    <source>
        <dbReference type="Proteomes" id="UP000618952"/>
    </source>
</evidence>
<organism evidence="2 3">
    <name type="scientific">Arenibacter arenosicollis</name>
    <dbReference type="NCBI Taxonomy" id="2762274"/>
    <lineage>
        <taxon>Bacteria</taxon>
        <taxon>Pseudomonadati</taxon>
        <taxon>Bacteroidota</taxon>
        <taxon>Flavobacteriia</taxon>
        <taxon>Flavobacteriales</taxon>
        <taxon>Flavobacteriaceae</taxon>
        <taxon>Arenibacter</taxon>
    </lineage>
</organism>
<accession>A0ABR7QTH5</accession>
<dbReference type="RefSeq" id="WP_187588130.1">
    <property type="nucleotide sequence ID" value="NZ_JACLHY010000033.1"/>
</dbReference>
<name>A0ABR7QTH5_9FLAO</name>
<keyword evidence="1" id="KW-0472">Membrane</keyword>
<keyword evidence="1" id="KW-1133">Transmembrane helix</keyword>
<evidence type="ECO:0000256" key="1">
    <source>
        <dbReference type="SAM" id="Phobius"/>
    </source>
</evidence>
<keyword evidence="3" id="KW-1185">Reference proteome</keyword>
<gene>
    <name evidence="2" type="ORF">H4O18_20425</name>
</gene>
<protein>
    <submittedName>
        <fullName evidence="2">Uncharacterized protein</fullName>
    </submittedName>
</protein>
<sequence length="61" mass="7062">MSYKIKSLLYFVTFVASAVLYYAMEPEFDNKNNRNSAEIIQLQSNNLDIDSKIAKLDKILE</sequence>
<feature type="transmembrane region" description="Helical" evidence="1">
    <location>
        <begin position="7"/>
        <end position="24"/>
    </location>
</feature>
<dbReference type="Proteomes" id="UP000618952">
    <property type="component" value="Unassembled WGS sequence"/>
</dbReference>
<keyword evidence="1" id="KW-0812">Transmembrane</keyword>
<comment type="caution">
    <text evidence="2">The sequence shown here is derived from an EMBL/GenBank/DDBJ whole genome shotgun (WGS) entry which is preliminary data.</text>
</comment>
<reference evidence="2 3" key="1">
    <citation type="submission" date="2020-08" db="EMBL/GenBank/DDBJ databases">
        <title>Arenibacter gaetbuli sp. nov., isolated from a sand dune.</title>
        <authorList>
            <person name="Park S."/>
            <person name="Yoon J.-H."/>
        </authorList>
    </citation>
    <scope>NUCLEOTIDE SEQUENCE [LARGE SCALE GENOMIC DNA]</scope>
    <source>
        <strain evidence="2 3">BSSL-BM3</strain>
    </source>
</reference>
<evidence type="ECO:0000313" key="2">
    <source>
        <dbReference type="EMBL" id="MBC8770374.1"/>
    </source>
</evidence>
<proteinExistence type="predicted"/>
<dbReference type="EMBL" id="JACLHY010000033">
    <property type="protein sequence ID" value="MBC8770374.1"/>
    <property type="molecule type" value="Genomic_DNA"/>
</dbReference>